<dbReference type="FunFam" id="3.40.50.300:FF:000398">
    <property type="entry name" value="Type IV pilus assembly ATPase PilB"/>
    <property type="match status" value="1"/>
</dbReference>
<proteinExistence type="inferred from homology"/>
<dbReference type="GO" id="GO:0005886">
    <property type="term" value="C:plasma membrane"/>
    <property type="evidence" value="ECO:0007669"/>
    <property type="project" value="TreeGrafter"/>
</dbReference>
<reference evidence="6" key="1">
    <citation type="journal article" date="2020" name="mSystems">
        <title>Genome- and Community-Level Interaction Insights into Carbon Utilization and Element Cycling Functions of Hydrothermarchaeota in Hydrothermal Sediment.</title>
        <authorList>
            <person name="Zhou Z."/>
            <person name="Liu Y."/>
            <person name="Xu W."/>
            <person name="Pan J."/>
            <person name="Luo Z.H."/>
            <person name="Li M."/>
        </authorList>
    </citation>
    <scope>NUCLEOTIDE SEQUENCE [LARGE SCALE GENOMIC DNA]</scope>
    <source>
        <strain evidence="6">SpSt-579</strain>
    </source>
</reference>
<dbReference type="PANTHER" id="PTHR30258">
    <property type="entry name" value="TYPE II SECRETION SYSTEM PROTEIN GSPE-RELATED"/>
    <property type="match status" value="1"/>
</dbReference>
<gene>
    <name evidence="6" type="ORF">ENT43_00165</name>
</gene>
<feature type="domain" description="Bacterial type II secretion system protein E" evidence="4">
    <location>
        <begin position="209"/>
        <end position="603"/>
    </location>
</feature>
<evidence type="ECO:0000256" key="2">
    <source>
        <dbReference type="ARBA" id="ARBA00022741"/>
    </source>
</evidence>
<name>A0A7C4LZC7_UNCC3</name>
<dbReference type="InterPro" id="IPR001482">
    <property type="entry name" value="T2SS/T4SS_dom"/>
</dbReference>
<accession>A0A7C4LZC7</accession>
<evidence type="ECO:0000259" key="4">
    <source>
        <dbReference type="Pfam" id="PF00437"/>
    </source>
</evidence>
<comment type="caution">
    <text evidence="6">The sequence shown here is derived from an EMBL/GenBank/DDBJ whole genome shotgun (WGS) entry which is preliminary data.</text>
</comment>
<dbReference type="EMBL" id="DSYQ01000001">
    <property type="protein sequence ID" value="HGT70657.1"/>
    <property type="molecule type" value="Genomic_DNA"/>
</dbReference>
<evidence type="ECO:0000313" key="6">
    <source>
        <dbReference type="EMBL" id="HGT70657.1"/>
    </source>
</evidence>
<dbReference type="Pfam" id="PF05157">
    <property type="entry name" value="MshEN"/>
    <property type="match status" value="1"/>
</dbReference>
<dbReference type="Gene3D" id="3.30.450.90">
    <property type="match status" value="1"/>
</dbReference>
<keyword evidence="2" id="KW-0547">Nucleotide-binding</keyword>
<keyword evidence="3" id="KW-0067">ATP-binding</keyword>
<dbReference type="Pfam" id="PF00437">
    <property type="entry name" value="T2SSE"/>
    <property type="match status" value="1"/>
</dbReference>
<feature type="domain" description="Type II secretion system protein GspE N-terminal" evidence="5">
    <location>
        <begin position="64"/>
        <end position="150"/>
    </location>
</feature>
<comment type="similarity">
    <text evidence="1">Belongs to the GSP E family.</text>
</comment>
<dbReference type="InterPro" id="IPR037257">
    <property type="entry name" value="T2SS_E_N_sf"/>
</dbReference>
<dbReference type="GO" id="GO:0005524">
    <property type="term" value="F:ATP binding"/>
    <property type="evidence" value="ECO:0007669"/>
    <property type="project" value="UniProtKB-KW"/>
</dbReference>
<dbReference type="InterPro" id="IPR027417">
    <property type="entry name" value="P-loop_NTPase"/>
</dbReference>
<evidence type="ECO:0000256" key="1">
    <source>
        <dbReference type="ARBA" id="ARBA00006611"/>
    </source>
</evidence>
<dbReference type="SUPFAM" id="SSF52540">
    <property type="entry name" value="P-loop containing nucleoside triphosphate hydrolases"/>
    <property type="match status" value="1"/>
</dbReference>
<sequence length="608" mass="67922">MENQNNQQKSSFSNLLLERGLVSADIIAKAQDLAVREGAFFEDALLALDALKEEDLAKIVAEFYGLPYIDVSSMKIPFIVLSKFPEEISRKYNIVVFETMGDQMMKVAISKPWDSVTRKALDFIKTKNNINIDPYVATMSGLQKAWEQYKNPVMVEKQGSEIEKEEKKESVVVTTEAKVEKEEMEASQIATLVPEDVSTQEELSNIIKNSTVPRIVAAIIKHGVSIKASDIHIEPLEGKDTRIRYRVDGILSHIADIARKDHAALIARVKILAKLKIDEQRIPQDGRIDVVFGDKAIDLRISTFPTIDGEKVVMRILDKSSGIVKIEEIGMVGRTYEKFLEAIKIPHGILLVTGPTGSGKSTTIYAAISRINQEGINIVTLEDPVEYQMAGVNQSQVKPYIGYDFANGLRFILRQDPNVIMVGEIRDRETAEMAVQSSLTGHLVMSTLHTNDAAGAIPRLIDMGVEPFLISSSVHTIVGQRLVRKICPDCKKEIEIPESVYNDMKREFEIIPDQYKQDLVFNIEDRKMYSQIGCAKCNNSGYSGRIGIFELLSMSEKIKSLSIERASASEILNQAISEGMITMKQDGILKVLRGVTTMDEVYRVTTLL</sequence>
<dbReference type="InterPro" id="IPR007831">
    <property type="entry name" value="T2SS_GspE_N"/>
</dbReference>
<dbReference type="PANTHER" id="PTHR30258:SF1">
    <property type="entry name" value="PROTEIN TRANSPORT PROTEIN HOFB HOMOLOG"/>
    <property type="match status" value="1"/>
</dbReference>
<organism evidence="6">
    <name type="scientific">candidate division CPR3 bacterium</name>
    <dbReference type="NCBI Taxonomy" id="2268181"/>
    <lineage>
        <taxon>Bacteria</taxon>
        <taxon>Bacteria division CPR3</taxon>
    </lineage>
</organism>
<dbReference type="CDD" id="cd01129">
    <property type="entry name" value="PulE-GspE-like"/>
    <property type="match status" value="1"/>
</dbReference>
<dbReference type="SUPFAM" id="SSF160246">
    <property type="entry name" value="EspE N-terminal domain-like"/>
    <property type="match status" value="1"/>
</dbReference>
<evidence type="ECO:0000259" key="5">
    <source>
        <dbReference type="Pfam" id="PF05157"/>
    </source>
</evidence>
<dbReference type="AlphaFoldDB" id="A0A7C4LZC7"/>
<dbReference type="Gene3D" id="3.40.50.300">
    <property type="entry name" value="P-loop containing nucleotide triphosphate hydrolases"/>
    <property type="match status" value="1"/>
</dbReference>
<evidence type="ECO:0000256" key="3">
    <source>
        <dbReference type="ARBA" id="ARBA00022840"/>
    </source>
</evidence>
<protein>
    <submittedName>
        <fullName evidence="6">Type II/IV secretion system protein</fullName>
    </submittedName>
</protein>
<dbReference type="GO" id="GO:0016887">
    <property type="term" value="F:ATP hydrolysis activity"/>
    <property type="evidence" value="ECO:0007669"/>
    <property type="project" value="TreeGrafter"/>
</dbReference>
<dbReference type="Gene3D" id="3.30.300.160">
    <property type="entry name" value="Type II secretion system, protein E, N-terminal domain"/>
    <property type="match status" value="1"/>
</dbReference>